<proteinExistence type="predicted"/>
<name>A0A381TAP2_9ZZZZ</name>
<evidence type="ECO:0008006" key="2">
    <source>
        <dbReference type="Google" id="ProtNLM"/>
    </source>
</evidence>
<gene>
    <name evidence="1" type="ORF">METZ01_LOCUS66086</name>
</gene>
<sequence>MDFDKESQQRILRVAADKNEGRPTEELDGRIARVLELHPEFDSIWEEGEMASAPREINGMIVNPFVHTVLHVTIDRQLQLGDPEFVAAAYQRLTSQGMELHEALHAIIAIYANLHFASTRRAEQFDALDYETQINGLSYNAG</sequence>
<organism evidence="1">
    <name type="scientific">marine metagenome</name>
    <dbReference type="NCBI Taxonomy" id="408172"/>
    <lineage>
        <taxon>unclassified sequences</taxon>
        <taxon>metagenomes</taxon>
        <taxon>ecological metagenomes</taxon>
    </lineage>
</organism>
<accession>A0A381TAP2</accession>
<dbReference type="Pfam" id="PF08897">
    <property type="entry name" value="DUF1841"/>
    <property type="match status" value="1"/>
</dbReference>
<dbReference type="InterPro" id="IPR014993">
    <property type="entry name" value="DUF1841"/>
</dbReference>
<protein>
    <recommendedName>
        <fullName evidence="2">DUF1841 domain-containing protein</fullName>
    </recommendedName>
</protein>
<evidence type="ECO:0000313" key="1">
    <source>
        <dbReference type="EMBL" id="SVA13232.1"/>
    </source>
</evidence>
<reference evidence="1" key="1">
    <citation type="submission" date="2018-05" db="EMBL/GenBank/DDBJ databases">
        <authorList>
            <person name="Lanie J.A."/>
            <person name="Ng W.-L."/>
            <person name="Kazmierczak K.M."/>
            <person name="Andrzejewski T.M."/>
            <person name="Davidsen T.M."/>
            <person name="Wayne K.J."/>
            <person name="Tettelin H."/>
            <person name="Glass J.I."/>
            <person name="Rusch D."/>
            <person name="Podicherti R."/>
            <person name="Tsui H.-C.T."/>
            <person name="Winkler M.E."/>
        </authorList>
    </citation>
    <scope>NUCLEOTIDE SEQUENCE</scope>
</reference>
<dbReference type="AlphaFoldDB" id="A0A381TAP2"/>
<dbReference type="EMBL" id="UINC01004290">
    <property type="protein sequence ID" value="SVA13232.1"/>
    <property type="molecule type" value="Genomic_DNA"/>
</dbReference>